<accession>A0A2P2N2I8</accession>
<proteinExistence type="predicted"/>
<sequence>MRYRLIETTTKMHAIAKDVKFSIYCKFHSVNSSTEIKSTLCWHDCYNYKNSRTLRS</sequence>
<dbReference type="EMBL" id="GGEC01056200">
    <property type="protein sequence ID" value="MBX36684.1"/>
    <property type="molecule type" value="Transcribed_RNA"/>
</dbReference>
<reference evidence="1" key="1">
    <citation type="submission" date="2018-02" db="EMBL/GenBank/DDBJ databases">
        <title>Rhizophora mucronata_Transcriptome.</title>
        <authorList>
            <person name="Meera S.P."/>
            <person name="Sreeshan A."/>
            <person name="Augustine A."/>
        </authorList>
    </citation>
    <scope>NUCLEOTIDE SEQUENCE</scope>
    <source>
        <tissue evidence="1">Leaf</tissue>
    </source>
</reference>
<name>A0A2P2N2I8_RHIMU</name>
<dbReference type="AlphaFoldDB" id="A0A2P2N2I8"/>
<organism evidence="1">
    <name type="scientific">Rhizophora mucronata</name>
    <name type="common">Asiatic mangrove</name>
    <dbReference type="NCBI Taxonomy" id="61149"/>
    <lineage>
        <taxon>Eukaryota</taxon>
        <taxon>Viridiplantae</taxon>
        <taxon>Streptophyta</taxon>
        <taxon>Embryophyta</taxon>
        <taxon>Tracheophyta</taxon>
        <taxon>Spermatophyta</taxon>
        <taxon>Magnoliopsida</taxon>
        <taxon>eudicotyledons</taxon>
        <taxon>Gunneridae</taxon>
        <taxon>Pentapetalae</taxon>
        <taxon>rosids</taxon>
        <taxon>fabids</taxon>
        <taxon>Malpighiales</taxon>
        <taxon>Rhizophoraceae</taxon>
        <taxon>Rhizophora</taxon>
    </lineage>
</organism>
<evidence type="ECO:0000313" key="1">
    <source>
        <dbReference type="EMBL" id="MBX36684.1"/>
    </source>
</evidence>
<protein>
    <submittedName>
        <fullName evidence="1">Uncharacterized protein</fullName>
    </submittedName>
</protein>